<dbReference type="PANTHER" id="PTHR30222">
    <property type="entry name" value="SPERMIDINE/PUTRESCINE-BINDING PERIPLASMIC PROTEIN"/>
    <property type="match status" value="1"/>
</dbReference>
<keyword evidence="6" id="KW-1185">Reference proteome</keyword>
<protein>
    <submittedName>
        <fullName evidence="5">Spermidine/putrescine ABC transporter substrate-binding protein</fullName>
    </submittedName>
</protein>
<keyword evidence="2" id="KW-0813">Transport</keyword>
<dbReference type="InterPro" id="IPR006059">
    <property type="entry name" value="SBP"/>
</dbReference>
<dbReference type="Gene3D" id="3.40.190.10">
    <property type="entry name" value="Periplasmic binding protein-like II"/>
    <property type="match status" value="2"/>
</dbReference>
<accession>A0A975M6Z3</accession>
<dbReference type="Pfam" id="PF13416">
    <property type="entry name" value="SBP_bac_8"/>
    <property type="match status" value="1"/>
</dbReference>
<dbReference type="CDD" id="cd13590">
    <property type="entry name" value="PBP2_PotD_PotF_like"/>
    <property type="match status" value="1"/>
</dbReference>
<evidence type="ECO:0000256" key="4">
    <source>
        <dbReference type="ARBA" id="ARBA00022764"/>
    </source>
</evidence>
<gene>
    <name evidence="5" type="ORF">KKR91_04090</name>
</gene>
<dbReference type="EMBL" id="CP076022">
    <property type="protein sequence ID" value="QWC10809.1"/>
    <property type="molecule type" value="Genomic_DNA"/>
</dbReference>
<dbReference type="InterPro" id="IPR006311">
    <property type="entry name" value="TAT_signal"/>
</dbReference>
<dbReference type="GO" id="GO:0042597">
    <property type="term" value="C:periplasmic space"/>
    <property type="evidence" value="ECO:0007669"/>
    <property type="project" value="UniProtKB-SubCell"/>
</dbReference>
<evidence type="ECO:0000313" key="5">
    <source>
        <dbReference type="EMBL" id="QWC10809.1"/>
    </source>
</evidence>
<dbReference type="PANTHER" id="PTHR30222:SF17">
    <property type="entry name" value="SPERMIDINE_PUTRESCINE-BINDING PERIPLASMIC PROTEIN"/>
    <property type="match status" value="1"/>
</dbReference>
<evidence type="ECO:0000313" key="6">
    <source>
        <dbReference type="Proteomes" id="UP000676885"/>
    </source>
</evidence>
<organism evidence="5 6">
    <name type="scientific">Arthrobacter jiangjiafuii</name>
    <dbReference type="NCBI Taxonomy" id="2817475"/>
    <lineage>
        <taxon>Bacteria</taxon>
        <taxon>Bacillati</taxon>
        <taxon>Actinomycetota</taxon>
        <taxon>Actinomycetes</taxon>
        <taxon>Micrococcales</taxon>
        <taxon>Micrococcaceae</taxon>
        <taxon>Arthrobacter</taxon>
    </lineage>
</organism>
<evidence type="ECO:0000256" key="2">
    <source>
        <dbReference type="ARBA" id="ARBA00022448"/>
    </source>
</evidence>
<reference evidence="5 6" key="1">
    <citation type="submission" date="2021-05" db="EMBL/GenBank/DDBJ databases">
        <title>Novel species in genus Arthrobacter.</title>
        <authorList>
            <person name="Zhang G."/>
        </authorList>
    </citation>
    <scope>NUCLEOTIDE SEQUENCE [LARGE SCALE GENOMIC DNA]</scope>
    <source>
        <strain evidence="6">zg-ZUI227</strain>
    </source>
</reference>
<dbReference type="Proteomes" id="UP000676885">
    <property type="component" value="Chromosome"/>
</dbReference>
<dbReference type="GO" id="GO:0019808">
    <property type="term" value="F:polyamine binding"/>
    <property type="evidence" value="ECO:0007669"/>
    <property type="project" value="InterPro"/>
</dbReference>
<evidence type="ECO:0000256" key="1">
    <source>
        <dbReference type="ARBA" id="ARBA00004418"/>
    </source>
</evidence>
<dbReference type="SUPFAM" id="SSF53850">
    <property type="entry name" value="Periplasmic binding protein-like II"/>
    <property type="match status" value="1"/>
</dbReference>
<dbReference type="GO" id="GO:0015846">
    <property type="term" value="P:polyamine transport"/>
    <property type="evidence" value="ECO:0007669"/>
    <property type="project" value="InterPro"/>
</dbReference>
<dbReference type="PRINTS" id="PR00909">
    <property type="entry name" value="SPERMDNBNDNG"/>
</dbReference>
<proteinExistence type="predicted"/>
<comment type="subcellular location">
    <subcellularLocation>
        <location evidence="1">Periplasm</location>
    </subcellularLocation>
</comment>
<name>A0A975M6Z3_9MICC</name>
<dbReference type="AlphaFoldDB" id="A0A975M6Z3"/>
<evidence type="ECO:0000256" key="3">
    <source>
        <dbReference type="ARBA" id="ARBA00022729"/>
    </source>
</evidence>
<dbReference type="PROSITE" id="PS51318">
    <property type="entry name" value="TAT"/>
    <property type="match status" value="1"/>
</dbReference>
<dbReference type="InterPro" id="IPR001188">
    <property type="entry name" value="Sperm_putr-bd"/>
</dbReference>
<keyword evidence="3" id="KW-0732">Signal</keyword>
<keyword evidence="4" id="KW-0574">Periplasm</keyword>
<dbReference type="KEGG" id="ajg:KKR91_04090"/>
<dbReference type="RefSeq" id="WP_210230100.1">
    <property type="nucleotide sequence ID" value="NZ_CP076022.1"/>
</dbReference>
<sequence length="404" mass="43626">MPKRPITDPMLRSIVNAQLSRRRVLAGAGGLTLASLLAACGTGGNSGNPAGAAATAAADLSESEKTVNWANWTLYLDYDDATGTYPSLEAFSAATGIEANYSEDVDGNDTYFGKVQGQLSAGQDIGADIVTLTDWMAGRLIRLGYTQELDRGNMPNAGNLLAGLQEVDFDPGRKHSITWQSGFAGIVWNKEAFPQGLRSVSDLWQPELKGRVEVLDEMRDTIGLLMLENGVDVSGDWGSDEFDNALDILSQQIADGQIRQVKGNSYKEDLISGDALAVIGWSGDITQLNFEEGDKWGFALPEAGGTLWSDNMLVPIGSPHKANAEKLMNYYLDPENAATVAAYVNYICPVEGAREVMESIDPALAENPLIFPTEEYLSRAHVVRTLTPDEETDFSDRFQTAIGS</sequence>